<reference evidence="2" key="1">
    <citation type="journal article" date="2023" name="Science">
        <title>Genome structures resolve the early diversification of teleost fishes.</title>
        <authorList>
            <person name="Parey E."/>
            <person name="Louis A."/>
            <person name="Montfort J."/>
            <person name="Bouchez O."/>
            <person name="Roques C."/>
            <person name="Iampietro C."/>
            <person name="Lluch J."/>
            <person name="Castinel A."/>
            <person name="Donnadieu C."/>
            <person name="Desvignes T."/>
            <person name="Floi Bucao C."/>
            <person name="Jouanno E."/>
            <person name="Wen M."/>
            <person name="Mejri S."/>
            <person name="Dirks R."/>
            <person name="Jansen H."/>
            <person name="Henkel C."/>
            <person name="Chen W.J."/>
            <person name="Zahm M."/>
            <person name="Cabau C."/>
            <person name="Klopp C."/>
            <person name="Thompson A.W."/>
            <person name="Robinson-Rechavi M."/>
            <person name="Braasch I."/>
            <person name="Lecointre G."/>
            <person name="Bobe J."/>
            <person name="Postlethwait J.H."/>
            <person name="Berthelot C."/>
            <person name="Roest Crollius H."/>
            <person name="Guiguen Y."/>
        </authorList>
    </citation>
    <scope>NUCLEOTIDE SEQUENCE</scope>
    <source>
        <strain evidence="2">WJC10195</strain>
    </source>
</reference>
<evidence type="ECO:0000313" key="3">
    <source>
        <dbReference type="Proteomes" id="UP001152622"/>
    </source>
</evidence>
<feature type="compositionally biased region" description="Polar residues" evidence="1">
    <location>
        <begin position="47"/>
        <end position="59"/>
    </location>
</feature>
<dbReference type="Proteomes" id="UP001152622">
    <property type="component" value="Chromosome 14"/>
</dbReference>
<name>A0A9Q1EQI7_SYNKA</name>
<gene>
    <name evidence="2" type="ORF">SKAU_G00330170</name>
</gene>
<feature type="compositionally biased region" description="Basic and acidic residues" evidence="1">
    <location>
        <begin position="1"/>
        <end position="11"/>
    </location>
</feature>
<evidence type="ECO:0000256" key="1">
    <source>
        <dbReference type="SAM" id="MobiDB-lite"/>
    </source>
</evidence>
<sequence>MERLNVKEAKAVRPLKAGFESTHTDTAAYTPSHSARCRLKEQAQEGAGSSQSPHLQAQDSPKAPRCRAQGFHGDAHVQLGRASVKAIRRAALSRGPCPDDTVLLEASVVVVVAVGPSWMGPAR</sequence>
<accession>A0A9Q1EQI7</accession>
<keyword evidence="3" id="KW-1185">Reference proteome</keyword>
<organism evidence="2 3">
    <name type="scientific">Synaphobranchus kaupii</name>
    <name type="common">Kaup's arrowtooth eel</name>
    <dbReference type="NCBI Taxonomy" id="118154"/>
    <lineage>
        <taxon>Eukaryota</taxon>
        <taxon>Metazoa</taxon>
        <taxon>Chordata</taxon>
        <taxon>Craniata</taxon>
        <taxon>Vertebrata</taxon>
        <taxon>Euteleostomi</taxon>
        <taxon>Actinopterygii</taxon>
        <taxon>Neopterygii</taxon>
        <taxon>Teleostei</taxon>
        <taxon>Anguilliformes</taxon>
        <taxon>Synaphobranchidae</taxon>
        <taxon>Synaphobranchus</taxon>
    </lineage>
</organism>
<dbReference type="EMBL" id="JAINUF010000014">
    <property type="protein sequence ID" value="KAJ8343089.1"/>
    <property type="molecule type" value="Genomic_DNA"/>
</dbReference>
<feature type="region of interest" description="Disordered" evidence="1">
    <location>
        <begin position="1"/>
        <end position="67"/>
    </location>
</feature>
<dbReference type="AlphaFoldDB" id="A0A9Q1EQI7"/>
<evidence type="ECO:0000313" key="2">
    <source>
        <dbReference type="EMBL" id="KAJ8343089.1"/>
    </source>
</evidence>
<protein>
    <submittedName>
        <fullName evidence="2">Uncharacterized protein</fullName>
    </submittedName>
</protein>
<proteinExistence type="predicted"/>
<comment type="caution">
    <text evidence="2">The sequence shown here is derived from an EMBL/GenBank/DDBJ whole genome shotgun (WGS) entry which is preliminary data.</text>
</comment>
<feature type="compositionally biased region" description="Polar residues" evidence="1">
    <location>
        <begin position="24"/>
        <end position="33"/>
    </location>
</feature>